<keyword evidence="6" id="KW-0808">Transferase</keyword>
<keyword evidence="12" id="KW-1133">Transmembrane helix</keyword>
<dbReference type="EC" id="2.7.1.19" evidence="3 11"/>
<evidence type="ECO:0000256" key="7">
    <source>
        <dbReference type="ARBA" id="ARBA00022741"/>
    </source>
</evidence>
<accession>A0ABS2C754</accession>
<keyword evidence="8 14" id="KW-0418">Kinase</keyword>
<sequence length="683" mass="76820">MKSLLFNPLFVTGLILRVALIMLVTAPAVAEWYVPFMDITTQQLTLNPWRTWLEAGGSPIAFPYGYVMWLFLLPLVLLCKLLSVPLAIGYGFSLLIADLALFVLLQHLLPGRRKLLLFAYWLSPLVIVPSYVLGLNDLVPVLLLTLSLHLLRQLKMEHAGIAVVAAISAKLSMLMALPFFAIYLLHNRPVRQLLPQFIKGCVVALVFLTVPFALTVDGPAMLFDSPEMAKVYLLTVDLGSRVSIYIVPLIYLVTLYASWRVRRLNYDLFSIILGLVFLLIVLTTPASPGWYLWTIPLLVQYQAKSDRIAIVLATLFASTYAVTTLMDAAQVLLPEHWQMVLVQLQGGPEMTRHINSLLNTTLFAIGIILAIRIARETIQRNDYFRLSQHPFVIGIAGDSGAGKDTFSDAIKHLFGGHSVATISGDDYHLWDRHKPMWQVMTHLNPMANDLEGFARDLLALADGKTIHSRHYDHATGKMSRPCHIKSNDFIIASGLHALHVPILRDCYNLSIYLDIDENLRRHFKLERDVKQRGHSVERVLQSFERRAPDSENFIRPQAAHADIVLSLQPIHPRMLQESSEKHPLRFKLVVSSRHGLNELLLTRVLVGVCGLHVDFSVRNQSGAVEMVVEGETSADDMAMAAQLVCPRVLEFLDIEPEWRDGMIGVMQLITLSHINQALTKRFI</sequence>
<evidence type="ECO:0000256" key="11">
    <source>
        <dbReference type="RuleBase" id="RU004082"/>
    </source>
</evidence>
<keyword evidence="5" id="KW-0113">Calvin cycle</keyword>
<keyword evidence="12" id="KW-0812">Transmembrane</keyword>
<dbReference type="InterPro" id="IPR006082">
    <property type="entry name" value="PRK"/>
</dbReference>
<keyword evidence="15" id="KW-1185">Reference proteome</keyword>
<dbReference type="SUPFAM" id="SSF52540">
    <property type="entry name" value="P-loop containing nucleoside triphosphate hydrolases"/>
    <property type="match status" value="1"/>
</dbReference>
<evidence type="ECO:0000256" key="10">
    <source>
        <dbReference type="ARBA" id="ARBA00047663"/>
    </source>
</evidence>
<feature type="transmembrane region" description="Helical" evidence="12">
    <location>
        <begin position="242"/>
        <end position="259"/>
    </location>
</feature>
<name>A0ABS2C754_9PSED</name>
<reference evidence="14 15" key="1">
    <citation type="submission" date="2020-08" db="EMBL/GenBank/DDBJ databases">
        <title>Description of novel Pseudomonas species.</title>
        <authorList>
            <person name="Duman M."/>
            <person name="Mulet M."/>
            <person name="Altun S."/>
            <person name="Saticioglu I.B."/>
            <person name="Lalucat J."/>
            <person name="Garcia-Valdes E."/>
        </authorList>
    </citation>
    <scope>NUCLEOTIDE SEQUENCE [LARGE SCALE GENOMIC DNA]</scope>
    <source>
        <strain evidence="14 15">P66</strain>
    </source>
</reference>
<evidence type="ECO:0000256" key="12">
    <source>
        <dbReference type="SAM" id="Phobius"/>
    </source>
</evidence>
<dbReference type="InterPro" id="IPR006083">
    <property type="entry name" value="PRK/URK"/>
</dbReference>
<comment type="pathway">
    <text evidence="1">Carbohydrate biosynthesis; Calvin cycle.</text>
</comment>
<dbReference type="Gene3D" id="3.40.50.300">
    <property type="entry name" value="P-loop containing nucleotide triphosphate hydrolases"/>
    <property type="match status" value="1"/>
</dbReference>
<comment type="similarity">
    <text evidence="2 11">Belongs to the phosphoribulokinase family.</text>
</comment>
<feature type="transmembrane region" description="Helical" evidence="12">
    <location>
        <begin position="159"/>
        <end position="185"/>
    </location>
</feature>
<feature type="transmembrane region" description="Helical" evidence="12">
    <location>
        <begin position="308"/>
        <end position="333"/>
    </location>
</feature>
<evidence type="ECO:0000256" key="4">
    <source>
        <dbReference type="ARBA" id="ARBA00022531"/>
    </source>
</evidence>
<dbReference type="PRINTS" id="PR00478">
    <property type="entry name" value="PHRIBLKINASE"/>
</dbReference>
<feature type="transmembrane region" description="Helical" evidence="12">
    <location>
        <begin position="14"/>
        <end position="34"/>
    </location>
</feature>
<feature type="transmembrane region" description="Helical" evidence="12">
    <location>
        <begin position="117"/>
        <end position="139"/>
    </location>
</feature>
<comment type="catalytic activity">
    <reaction evidence="10 11">
        <text>D-ribulose 5-phosphate + ATP = D-ribulose 1,5-bisphosphate + ADP + H(+)</text>
        <dbReference type="Rhea" id="RHEA:19365"/>
        <dbReference type="ChEBI" id="CHEBI:15378"/>
        <dbReference type="ChEBI" id="CHEBI:30616"/>
        <dbReference type="ChEBI" id="CHEBI:57870"/>
        <dbReference type="ChEBI" id="CHEBI:58121"/>
        <dbReference type="ChEBI" id="CHEBI:456216"/>
        <dbReference type="EC" id="2.7.1.19"/>
    </reaction>
</comment>
<evidence type="ECO:0000313" key="15">
    <source>
        <dbReference type="Proteomes" id="UP000745663"/>
    </source>
</evidence>
<dbReference type="PANTHER" id="PTHR10285">
    <property type="entry name" value="URIDINE KINASE"/>
    <property type="match status" value="1"/>
</dbReference>
<evidence type="ECO:0000256" key="1">
    <source>
        <dbReference type="ARBA" id="ARBA00005215"/>
    </source>
</evidence>
<dbReference type="GO" id="GO:0016301">
    <property type="term" value="F:kinase activity"/>
    <property type="evidence" value="ECO:0007669"/>
    <property type="project" value="UniProtKB-KW"/>
</dbReference>
<keyword evidence="9" id="KW-0067">ATP-binding</keyword>
<evidence type="ECO:0000256" key="6">
    <source>
        <dbReference type="ARBA" id="ARBA00022679"/>
    </source>
</evidence>
<proteinExistence type="inferred from homology"/>
<feature type="transmembrane region" description="Helical" evidence="12">
    <location>
        <begin position="84"/>
        <end position="105"/>
    </location>
</feature>
<dbReference type="RefSeq" id="WP_203585802.1">
    <property type="nucleotide sequence ID" value="NZ_JACOPV010000033.1"/>
</dbReference>
<feature type="transmembrane region" description="Helical" evidence="12">
    <location>
        <begin position="354"/>
        <end position="374"/>
    </location>
</feature>
<keyword evidence="4" id="KW-0602">Photosynthesis</keyword>
<evidence type="ECO:0000256" key="2">
    <source>
        <dbReference type="ARBA" id="ARBA00009719"/>
    </source>
</evidence>
<gene>
    <name evidence="14" type="ORF">H8F21_28775</name>
</gene>
<evidence type="ECO:0000313" key="14">
    <source>
        <dbReference type="EMBL" id="MBM5461555.1"/>
    </source>
</evidence>
<protein>
    <recommendedName>
        <fullName evidence="3 11">Phosphoribulokinase</fullName>
        <ecNumber evidence="3 11">2.7.1.19</ecNumber>
    </recommendedName>
</protein>
<evidence type="ECO:0000259" key="13">
    <source>
        <dbReference type="Pfam" id="PF00485"/>
    </source>
</evidence>
<dbReference type="Pfam" id="PF00485">
    <property type="entry name" value="PRK"/>
    <property type="match status" value="1"/>
</dbReference>
<keyword evidence="7" id="KW-0547">Nucleotide-binding</keyword>
<dbReference type="InterPro" id="IPR027417">
    <property type="entry name" value="P-loop_NTPase"/>
</dbReference>
<evidence type="ECO:0000256" key="5">
    <source>
        <dbReference type="ARBA" id="ARBA00022567"/>
    </source>
</evidence>
<comment type="caution">
    <text evidence="14">The sequence shown here is derived from an EMBL/GenBank/DDBJ whole genome shotgun (WGS) entry which is preliminary data.</text>
</comment>
<dbReference type="PROSITE" id="PS00567">
    <property type="entry name" value="PHOSPHORIBULOKINASE"/>
    <property type="match status" value="1"/>
</dbReference>
<evidence type="ECO:0000256" key="9">
    <source>
        <dbReference type="ARBA" id="ARBA00022840"/>
    </source>
</evidence>
<feature type="transmembrane region" description="Helical" evidence="12">
    <location>
        <begin position="55"/>
        <end position="78"/>
    </location>
</feature>
<feature type="transmembrane region" description="Helical" evidence="12">
    <location>
        <begin position="197"/>
        <end position="222"/>
    </location>
</feature>
<evidence type="ECO:0000256" key="3">
    <source>
        <dbReference type="ARBA" id="ARBA00012042"/>
    </source>
</evidence>
<organism evidence="14 15">
    <name type="scientific">Pseudomonas arcuscaelestis</name>
    <dbReference type="NCBI Taxonomy" id="2710591"/>
    <lineage>
        <taxon>Bacteria</taxon>
        <taxon>Pseudomonadati</taxon>
        <taxon>Pseudomonadota</taxon>
        <taxon>Gammaproteobacteria</taxon>
        <taxon>Pseudomonadales</taxon>
        <taxon>Pseudomonadaceae</taxon>
        <taxon>Pseudomonas</taxon>
    </lineage>
</organism>
<dbReference type="EMBL" id="JACOPV010000033">
    <property type="protein sequence ID" value="MBM5461555.1"/>
    <property type="molecule type" value="Genomic_DNA"/>
</dbReference>
<keyword evidence="12" id="KW-0472">Membrane</keyword>
<feature type="domain" description="Phosphoribulokinase/uridine kinase" evidence="13">
    <location>
        <begin position="392"/>
        <end position="566"/>
    </location>
</feature>
<feature type="transmembrane region" description="Helical" evidence="12">
    <location>
        <begin position="271"/>
        <end position="293"/>
    </location>
</feature>
<dbReference type="Proteomes" id="UP000745663">
    <property type="component" value="Unassembled WGS sequence"/>
</dbReference>
<evidence type="ECO:0000256" key="8">
    <source>
        <dbReference type="ARBA" id="ARBA00022777"/>
    </source>
</evidence>